<feature type="domain" description="SLS1 C-terminal" evidence="1">
    <location>
        <begin position="24"/>
        <end position="226"/>
    </location>
</feature>
<name>C4JK78_UNCRE</name>
<evidence type="ECO:0000259" key="1">
    <source>
        <dbReference type="Pfam" id="PF20778"/>
    </source>
</evidence>
<keyword evidence="3" id="KW-1185">Reference proteome</keyword>
<evidence type="ECO:0000313" key="3">
    <source>
        <dbReference type="Proteomes" id="UP000002058"/>
    </source>
</evidence>
<dbReference type="STRING" id="336963.C4JK78"/>
<organism evidence="2 3">
    <name type="scientific">Uncinocarpus reesii (strain UAMH 1704)</name>
    <dbReference type="NCBI Taxonomy" id="336963"/>
    <lineage>
        <taxon>Eukaryota</taxon>
        <taxon>Fungi</taxon>
        <taxon>Dikarya</taxon>
        <taxon>Ascomycota</taxon>
        <taxon>Pezizomycotina</taxon>
        <taxon>Eurotiomycetes</taxon>
        <taxon>Eurotiomycetidae</taxon>
        <taxon>Onygenales</taxon>
        <taxon>Onygenaceae</taxon>
        <taxon>Uncinocarpus</taxon>
    </lineage>
</organism>
<dbReference type="OMA" id="VANIQYS"/>
<dbReference type="HOGENOM" id="CLU_1143275_0_0_1"/>
<gene>
    <name evidence="2" type="ORF">UREG_02035</name>
</gene>
<dbReference type="EMBL" id="CH476615">
    <property type="protein sequence ID" value="EEP77186.1"/>
    <property type="molecule type" value="Genomic_DNA"/>
</dbReference>
<dbReference type="InterPro" id="IPR048401">
    <property type="entry name" value="SLS1_C"/>
</dbReference>
<proteinExistence type="predicted"/>
<dbReference type="KEGG" id="ure:UREG_02035"/>
<sequence length="243" mass="27223">MVIPRVEDSTEGLIKEPHGVLMTPIFRKATAILQERNVDFLLPETALDVRFTRTLYYDLLEGREFSSFTDENSPLQSSLAKCVANIQYSQPISGHQPPMPSFCNLAIPKKLIKTPRYKRDNAPQYAEGETGTTEGEYIYPPLRSFTAASIARFNYKDLELNFSNPRMGPVFAEQNVNVSLAIGRYDDELRPLAIHRDVHKPASAGKAGDNSMKALFQPLYSRACQLAFELGAGTPQVHTNDLR</sequence>
<accession>C4JK78</accession>
<evidence type="ECO:0000313" key="2">
    <source>
        <dbReference type="EMBL" id="EEP77186.1"/>
    </source>
</evidence>
<dbReference type="VEuPathDB" id="FungiDB:UREG_02035"/>
<dbReference type="OrthoDB" id="3365224at2759"/>
<reference evidence="3" key="1">
    <citation type="journal article" date="2009" name="Genome Res.">
        <title>Comparative genomic analyses of the human fungal pathogens Coccidioides and their relatives.</title>
        <authorList>
            <person name="Sharpton T.J."/>
            <person name="Stajich J.E."/>
            <person name="Rounsley S.D."/>
            <person name="Gardner M.J."/>
            <person name="Wortman J.R."/>
            <person name="Jordar V.S."/>
            <person name="Maiti R."/>
            <person name="Kodira C.D."/>
            <person name="Neafsey D.E."/>
            <person name="Zeng Q."/>
            <person name="Hung C.-Y."/>
            <person name="McMahan C."/>
            <person name="Muszewska A."/>
            <person name="Grynberg M."/>
            <person name="Mandel M.A."/>
            <person name="Kellner E.M."/>
            <person name="Barker B.M."/>
            <person name="Galgiani J.N."/>
            <person name="Orbach M.J."/>
            <person name="Kirkland T.N."/>
            <person name="Cole G.T."/>
            <person name="Henn M.R."/>
            <person name="Birren B.W."/>
            <person name="Taylor J.W."/>
        </authorList>
    </citation>
    <scope>NUCLEOTIDE SEQUENCE [LARGE SCALE GENOMIC DNA]</scope>
    <source>
        <strain evidence="3">UAMH 1704</strain>
    </source>
</reference>
<dbReference type="GeneID" id="8440472"/>
<dbReference type="eggNOG" id="ENOG502RS3T">
    <property type="taxonomic scope" value="Eukaryota"/>
</dbReference>
<dbReference type="Proteomes" id="UP000002058">
    <property type="component" value="Unassembled WGS sequence"/>
</dbReference>
<dbReference type="AlphaFoldDB" id="C4JK78"/>
<dbReference type="InParanoid" id="C4JK78"/>
<dbReference type="RefSeq" id="XP_002542519.1">
    <property type="nucleotide sequence ID" value="XM_002542473.1"/>
</dbReference>
<dbReference type="Pfam" id="PF20778">
    <property type="entry name" value="SLS1_C"/>
    <property type="match status" value="1"/>
</dbReference>
<protein>
    <recommendedName>
        <fullName evidence="1">SLS1 C-terminal domain-containing protein</fullName>
    </recommendedName>
</protein>